<reference evidence="3" key="1">
    <citation type="journal article" date="2019" name="Int. J. Syst. Evol. Microbiol.">
        <title>The Global Catalogue of Microorganisms (GCM) 10K type strain sequencing project: providing services to taxonomists for standard genome sequencing and annotation.</title>
        <authorList>
            <consortium name="The Broad Institute Genomics Platform"/>
            <consortium name="The Broad Institute Genome Sequencing Center for Infectious Disease"/>
            <person name="Wu L."/>
            <person name="Ma J."/>
        </authorList>
    </citation>
    <scope>NUCLEOTIDE SEQUENCE [LARGE SCALE GENOMIC DNA]</scope>
    <source>
        <strain evidence="3">JCM 14549</strain>
    </source>
</reference>
<dbReference type="Gene3D" id="3.10.450.50">
    <property type="match status" value="1"/>
</dbReference>
<dbReference type="Pfam" id="PF07366">
    <property type="entry name" value="SnoaL"/>
    <property type="match status" value="1"/>
</dbReference>
<dbReference type="EMBL" id="BAAANQ010000018">
    <property type="protein sequence ID" value="GAA2065491.1"/>
    <property type="molecule type" value="Genomic_DNA"/>
</dbReference>
<evidence type="ECO:0000256" key="1">
    <source>
        <dbReference type="SAM" id="MobiDB-lite"/>
    </source>
</evidence>
<evidence type="ECO:0000313" key="3">
    <source>
        <dbReference type="Proteomes" id="UP001403094"/>
    </source>
</evidence>
<keyword evidence="3" id="KW-1185">Reference proteome</keyword>
<comment type="caution">
    <text evidence="2">The sequence shown here is derived from an EMBL/GenBank/DDBJ whole genome shotgun (WGS) entry which is preliminary data.</text>
</comment>
<sequence>MTRQTTPSDGTEAKPSTNPRNERPTVRGNPVPRTPGRPRTALAWNRPPLPTAPGGGVMPSTKALARRFLEETEHRDRLAAYDELCTEDYREHDPAMPEETVDLAGARRIYQEVLTAFALRHTPESLIAEDDLVASRFTVRGRHVGAYQGFPPSGLTFAVGGQVTLRFVDRRRIAEAWFNWDFDGALEQLRPPAAA</sequence>
<dbReference type="InterPro" id="IPR009959">
    <property type="entry name" value="Cyclase_SnoaL-like"/>
</dbReference>
<protein>
    <recommendedName>
        <fullName evidence="4">Ester cyclase</fullName>
    </recommendedName>
</protein>
<dbReference type="InterPro" id="IPR032710">
    <property type="entry name" value="NTF2-like_dom_sf"/>
</dbReference>
<dbReference type="Proteomes" id="UP001403094">
    <property type="component" value="Unassembled WGS sequence"/>
</dbReference>
<accession>A0ABP5H839</accession>
<organism evidence="2 3">
    <name type="scientific">Streptomyces cheonanensis</name>
    <dbReference type="NCBI Taxonomy" id="312720"/>
    <lineage>
        <taxon>Bacteria</taxon>
        <taxon>Bacillati</taxon>
        <taxon>Actinomycetota</taxon>
        <taxon>Actinomycetes</taxon>
        <taxon>Kitasatosporales</taxon>
        <taxon>Streptomycetaceae</taxon>
        <taxon>Streptomyces</taxon>
    </lineage>
</organism>
<dbReference type="PANTHER" id="PTHR38436:SF1">
    <property type="entry name" value="ESTER CYCLASE"/>
    <property type="match status" value="1"/>
</dbReference>
<evidence type="ECO:0000313" key="2">
    <source>
        <dbReference type="EMBL" id="GAA2065491.1"/>
    </source>
</evidence>
<dbReference type="SUPFAM" id="SSF54427">
    <property type="entry name" value="NTF2-like"/>
    <property type="match status" value="1"/>
</dbReference>
<evidence type="ECO:0008006" key="4">
    <source>
        <dbReference type="Google" id="ProtNLM"/>
    </source>
</evidence>
<proteinExistence type="predicted"/>
<feature type="region of interest" description="Disordered" evidence="1">
    <location>
        <begin position="1"/>
        <end position="59"/>
    </location>
</feature>
<dbReference type="PANTHER" id="PTHR38436">
    <property type="entry name" value="POLYKETIDE CYCLASE SNOAL-LIKE DOMAIN"/>
    <property type="match status" value="1"/>
</dbReference>
<gene>
    <name evidence="2" type="ORF">GCM10009757_52040</name>
</gene>
<feature type="compositionally biased region" description="Polar residues" evidence="1">
    <location>
        <begin position="1"/>
        <end position="19"/>
    </location>
</feature>
<name>A0ABP5H839_9ACTN</name>